<evidence type="ECO:0000313" key="3">
    <source>
        <dbReference type="EMBL" id="NYH87767.1"/>
    </source>
</evidence>
<evidence type="ECO:0000313" key="4">
    <source>
        <dbReference type="Proteomes" id="UP000579605"/>
    </source>
</evidence>
<dbReference type="EMBL" id="JACBZH010000001">
    <property type="protein sequence ID" value="NYH87767.1"/>
    <property type="molecule type" value="Genomic_DNA"/>
</dbReference>
<dbReference type="InterPro" id="IPR011990">
    <property type="entry name" value="TPR-like_helical_dom_sf"/>
</dbReference>
<reference evidence="3 4" key="1">
    <citation type="submission" date="2020-07" db="EMBL/GenBank/DDBJ databases">
        <title>Sequencing the genomes of 1000 actinobacteria strains.</title>
        <authorList>
            <person name="Klenk H.-P."/>
        </authorList>
    </citation>
    <scope>NUCLEOTIDE SEQUENCE [LARGE SCALE GENOMIC DNA]</scope>
    <source>
        <strain evidence="3 4">DSM 18448</strain>
    </source>
</reference>
<feature type="region of interest" description="Disordered" evidence="1">
    <location>
        <begin position="1"/>
        <end position="27"/>
    </location>
</feature>
<organism evidence="3 4">
    <name type="scientific">Actinopolymorpha rutila</name>
    <dbReference type="NCBI Taxonomy" id="446787"/>
    <lineage>
        <taxon>Bacteria</taxon>
        <taxon>Bacillati</taxon>
        <taxon>Actinomycetota</taxon>
        <taxon>Actinomycetes</taxon>
        <taxon>Propionibacteriales</taxon>
        <taxon>Actinopolymorphaceae</taxon>
        <taxon>Actinopolymorpha</taxon>
    </lineage>
</organism>
<feature type="domain" description="DUF5107" evidence="2">
    <location>
        <begin position="53"/>
        <end position="333"/>
    </location>
</feature>
<accession>A0A852Z2Y1</accession>
<dbReference type="RefSeq" id="WP_179785782.1">
    <property type="nucleotide sequence ID" value="NZ_BAAARR010000034.1"/>
</dbReference>
<dbReference type="InterPro" id="IPR033396">
    <property type="entry name" value="DUF5107"/>
</dbReference>
<name>A0A852Z2Y1_9ACTN</name>
<proteinExistence type="predicted"/>
<dbReference type="Proteomes" id="UP000579605">
    <property type="component" value="Unassembled WGS sequence"/>
</dbReference>
<dbReference type="AlphaFoldDB" id="A0A852Z2Y1"/>
<dbReference type="Pfam" id="PF17128">
    <property type="entry name" value="DUF5107"/>
    <property type="match status" value="1"/>
</dbReference>
<keyword evidence="4" id="KW-1185">Reference proteome</keyword>
<dbReference type="SUPFAM" id="SSF48452">
    <property type="entry name" value="TPR-like"/>
    <property type="match status" value="1"/>
</dbReference>
<evidence type="ECO:0000256" key="1">
    <source>
        <dbReference type="SAM" id="MobiDB-lite"/>
    </source>
</evidence>
<gene>
    <name evidence="3" type="ORF">F4554_000405</name>
</gene>
<dbReference type="Gene3D" id="1.25.40.10">
    <property type="entry name" value="Tetratricopeptide repeat domain"/>
    <property type="match status" value="1"/>
</dbReference>
<sequence length="661" mass="72331">MAELRTEQVSMPVAAVGPPNPLPPLRSTRDVHAEIDTSGVDEEMARNLRYGRVATVLPYLLQDGYTRDRVEAPVKVAMLENDVLRATFLLDHGGRLASLVHRPSGRELLHRNQILQPANLALRNAWFAGGVEWNLGTTGHTALTCSPLHAVRLTTPTGQPVLRMYEFERMRELVYVLDFWLPENSAVLMVHVRVINHDPVEKPVYWWSNISVPETEDVRVVAPADSAYHFGYGRRLEPVGIPVVDGADVTYPARARHAADYFFDTRAARRPFIAALDGQGLGLAHTSTRRLMGRKLFVWGRGVGGRRWQEFLSGPDSAYCEIQAGLARTQAEHLPMPGNTSWSWVEAYGPAEADPAAVHGADWAGARAAAEAAVDRMVPASALDQALRDADAWADEPPLEVLHVGSGWGALEQRRRAVAGAPSMPATGTPFDEAGLGEEQAPWMRLLADGRVAETGPSAPVSYVVGPSWLPLLEAAADSPAAWLHRGVARWHAGTRAEARAAWERAGETPWALRNLAVADAVDGDAAASADRMLTAHRLAPGVRALTLETVRALRTAGRPDDALAILGEYAVTTPLDARLRLEQAWAALEAGDLDLVERLLEEDLAPADLREGELSLGRLWFAFQDARAERRLGRSLTDADREAVRREHPVPARYDFAMSH</sequence>
<protein>
    <recommendedName>
        <fullName evidence="2">DUF5107 domain-containing protein</fullName>
    </recommendedName>
</protein>
<comment type="caution">
    <text evidence="3">The sequence shown here is derived from an EMBL/GenBank/DDBJ whole genome shotgun (WGS) entry which is preliminary data.</text>
</comment>
<evidence type="ECO:0000259" key="2">
    <source>
        <dbReference type="Pfam" id="PF17128"/>
    </source>
</evidence>